<gene>
    <name evidence="2" type="ORF">SAMN06296052_104175</name>
</gene>
<evidence type="ECO:0000259" key="1">
    <source>
        <dbReference type="Pfam" id="PF12728"/>
    </source>
</evidence>
<dbReference type="OrthoDB" id="798073at2"/>
<dbReference type="SUPFAM" id="SSF46955">
    <property type="entry name" value="Putative DNA-binding domain"/>
    <property type="match status" value="1"/>
</dbReference>
<dbReference type="NCBIfam" id="TIGR01764">
    <property type="entry name" value="excise"/>
    <property type="match status" value="1"/>
</dbReference>
<keyword evidence="3" id="KW-1185">Reference proteome</keyword>
<sequence>MNVKEFSVIATLSPEERQLLVNEVVEALRPLLAAAPSSATQDQEKPISKKEACQLLRCSEPTITKFMAEGKIPFYRKGRRVYFFKSEVLQSLEQPLRRA</sequence>
<proteinExistence type="predicted"/>
<evidence type="ECO:0000313" key="3">
    <source>
        <dbReference type="Proteomes" id="UP000198432"/>
    </source>
</evidence>
<dbReference type="RefSeq" id="WP_089318357.1">
    <property type="nucleotide sequence ID" value="NZ_FZOQ01000004.1"/>
</dbReference>
<feature type="domain" description="Helix-turn-helix" evidence="1">
    <location>
        <begin position="50"/>
        <end position="94"/>
    </location>
</feature>
<dbReference type="GO" id="GO:0003677">
    <property type="term" value="F:DNA binding"/>
    <property type="evidence" value="ECO:0007669"/>
    <property type="project" value="InterPro"/>
</dbReference>
<dbReference type="InterPro" id="IPR041657">
    <property type="entry name" value="HTH_17"/>
</dbReference>
<dbReference type="InterPro" id="IPR010093">
    <property type="entry name" value="SinI_DNA-bd"/>
</dbReference>
<evidence type="ECO:0000313" key="2">
    <source>
        <dbReference type="EMBL" id="SNS30254.1"/>
    </source>
</evidence>
<dbReference type="Proteomes" id="UP000198432">
    <property type="component" value="Unassembled WGS sequence"/>
</dbReference>
<dbReference type="EMBL" id="FZOQ01000004">
    <property type="protein sequence ID" value="SNS30254.1"/>
    <property type="molecule type" value="Genomic_DNA"/>
</dbReference>
<dbReference type="AlphaFoldDB" id="A0A239DEL1"/>
<name>A0A239DEL1_9BACT</name>
<protein>
    <submittedName>
        <fullName evidence="2">DNA binding domain-containing protein, excisionase family</fullName>
    </submittedName>
</protein>
<accession>A0A239DEL1</accession>
<reference evidence="3" key="1">
    <citation type="submission" date="2017-06" db="EMBL/GenBank/DDBJ databases">
        <authorList>
            <person name="Varghese N."/>
            <person name="Submissions S."/>
        </authorList>
    </citation>
    <scope>NUCLEOTIDE SEQUENCE [LARGE SCALE GENOMIC DNA]</scope>
    <source>
        <strain evidence="3">NKM1</strain>
    </source>
</reference>
<dbReference type="Pfam" id="PF12728">
    <property type="entry name" value="HTH_17"/>
    <property type="match status" value="1"/>
</dbReference>
<organism evidence="2 3">
    <name type="scientific">Pontibacter ummariensis</name>
    <dbReference type="NCBI Taxonomy" id="1610492"/>
    <lineage>
        <taxon>Bacteria</taxon>
        <taxon>Pseudomonadati</taxon>
        <taxon>Bacteroidota</taxon>
        <taxon>Cytophagia</taxon>
        <taxon>Cytophagales</taxon>
        <taxon>Hymenobacteraceae</taxon>
        <taxon>Pontibacter</taxon>
    </lineage>
</organism>
<dbReference type="InterPro" id="IPR009061">
    <property type="entry name" value="DNA-bd_dom_put_sf"/>
</dbReference>